<dbReference type="InterPro" id="IPR016047">
    <property type="entry name" value="M23ase_b-sheet_dom"/>
</dbReference>
<feature type="domain" description="M23ase beta-sheet core" evidence="1">
    <location>
        <begin position="32"/>
        <end position="126"/>
    </location>
</feature>
<dbReference type="InterPro" id="IPR011055">
    <property type="entry name" value="Dup_hybrid_motif"/>
</dbReference>
<evidence type="ECO:0000259" key="1">
    <source>
        <dbReference type="Pfam" id="PF01551"/>
    </source>
</evidence>
<dbReference type="Gene3D" id="2.70.70.10">
    <property type="entry name" value="Glucose Permease (Domain IIA)"/>
    <property type="match status" value="1"/>
</dbReference>
<sequence length="145" mass="14590">AAQPRAAWGWPLAGSPPVLRPFEPPAQRWSPGHRGVDLAAAPADAVLAPTGGVVVFAGWVVDRPVLSITAPDGLRTTLEPVVASVPVGTAVSAGQVVGAVAGSPLHCGGGSCLHWGVRAGRDRYLDPLLLLAGARAAPPVLLPLG</sequence>
<dbReference type="Pfam" id="PF01551">
    <property type="entry name" value="Peptidase_M23"/>
    <property type="match status" value="1"/>
</dbReference>
<accession>A0A6J4NE00</accession>
<name>A0A6J4NE00_9ACTN</name>
<gene>
    <name evidence="2" type="ORF">AVDCRST_MAG35-83</name>
</gene>
<feature type="non-terminal residue" evidence="2">
    <location>
        <position position="1"/>
    </location>
</feature>
<dbReference type="SUPFAM" id="SSF51261">
    <property type="entry name" value="Duplicated hybrid motif"/>
    <property type="match status" value="1"/>
</dbReference>
<dbReference type="AlphaFoldDB" id="A0A6J4NE00"/>
<reference evidence="2" key="1">
    <citation type="submission" date="2020-02" db="EMBL/GenBank/DDBJ databases">
        <authorList>
            <person name="Meier V. D."/>
        </authorList>
    </citation>
    <scope>NUCLEOTIDE SEQUENCE</scope>
    <source>
        <strain evidence="2">AVDCRST_MAG35</strain>
    </source>
</reference>
<proteinExistence type="predicted"/>
<protein>
    <submittedName>
        <fullName evidence="2">Membrane proteins related to metalloendopeptidases</fullName>
    </submittedName>
</protein>
<evidence type="ECO:0000313" key="2">
    <source>
        <dbReference type="EMBL" id="CAA9385202.1"/>
    </source>
</evidence>
<dbReference type="EMBL" id="CADCUY010000019">
    <property type="protein sequence ID" value="CAA9385202.1"/>
    <property type="molecule type" value="Genomic_DNA"/>
</dbReference>
<organism evidence="2">
    <name type="scientific">uncultured Quadrisphaera sp</name>
    <dbReference type="NCBI Taxonomy" id="904978"/>
    <lineage>
        <taxon>Bacteria</taxon>
        <taxon>Bacillati</taxon>
        <taxon>Actinomycetota</taxon>
        <taxon>Actinomycetes</taxon>
        <taxon>Kineosporiales</taxon>
        <taxon>Kineosporiaceae</taxon>
        <taxon>Quadrisphaera</taxon>
        <taxon>environmental samples</taxon>
    </lineage>
</organism>